<dbReference type="InterPro" id="IPR036380">
    <property type="entry name" value="Isochorismatase-like_sf"/>
</dbReference>
<dbReference type="InterPro" id="IPR000868">
    <property type="entry name" value="Isochorismatase-like_dom"/>
</dbReference>
<sequence length="180" mass="19111">MKSALIVIDVQQGLCEGEHAGVGWQEMVGRINGVAARARAAGMPVIFVQHESASDFLKFGSPRWQLAPGLAAQASDLRVRKTTPDSFHNTELAARLEQHGIEELVICGMQSQFCVDTTTRRALALGYPVTLVEDGHTTVAGDDLSAAQIVRHHNQTLAGIVSFGPRVTLKPAAAVFAGGA</sequence>
<accession>A0A4Q7RZD9</accession>
<protein>
    <submittedName>
        <fullName evidence="3">Nicotinamidase-related amidase</fullName>
    </submittedName>
</protein>
<feature type="domain" description="Isochorismatase-like" evidence="2">
    <location>
        <begin position="3"/>
        <end position="149"/>
    </location>
</feature>
<evidence type="ECO:0000313" key="4">
    <source>
        <dbReference type="Proteomes" id="UP000291078"/>
    </source>
</evidence>
<dbReference type="Proteomes" id="UP000291078">
    <property type="component" value="Unassembled WGS sequence"/>
</dbReference>
<name>A0A4Q7RZD9_9BURK</name>
<proteinExistence type="predicted"/>
<organism evidence="3 4">
    <name type="scientific">Cupriavidus agavae</name>
    <dbReference type="NCBI Taxonomy" id="1001822"/>
    <lineage>
        <taxon>Bacteria</taxon>
        <taxon>Pseudomonadati</taxon>
        <taxon>Pseudomonadota</taxon>
        <taxon>Betaproteobacteria</taxon>
        <taxon>Burkholderiales</taxon>
        <taxon>Burkholderiaceae</taxon>
        <taxon>Cupriavidus</taxon>
    </lineage>
</organism>
<reference evidence="3 4" key="1">
    <citation type="journal article" date="2015" name="Stand. Genomic Sci.">
        <title>Genomic Encyclopedia of Bacterial and Archaeal Type Strains, Phase III: the genomes of soil and plant-associated and newly described type strains.</title>
        <authorList>
            <person name="Whitman W.B."/>
            <person name="Woyke T."/>
            <person name="Klenk H.P."/>
            <person name="Zhou Y."/>
            <person name="Lilburn T.G."/>
            <person name="Beck B.J."/>
            <person name="De Vos P."/>
            <person name="Vandamme P."/>
            <person name="Eisen J.A."/>
            <person name="Garrity G."/>
            <person name="Hugenholtz P."/>
            <person name="Kyrpides N.C."/>
        </authorList>
    </citation>
    <scope>NUCLEOTIDE SEQUENCE [LARGE SCALE GENOMIC DNA]</scope>
    <source>
        <strain evidence="3 4">ASC-9842</strain>
    </source>
</reference>
<dbReference type="SUPFAM" id="SSF52499">
    <property type="entry name" value="Isochorismatase-like hydrolases"/>
    <property type="match status" value="1"/>
</dbReference>
<dbReference type="GO" id="GO:0016787">
    <property type="term" value="F:hydrolase activity"/>
    <property type="evidence" value="ECO:0007669"/>
    <property type="project" value="UniProtKB-KW"/>
</dbReference>
<dbReference type="PANTHER" id="PTHR43540">
    <property type="entry name" value="PEROXYUREIDOACRYLATE/UREIDOACRYLATE AMIDOHYDROLASE-RELATED"/>
    <property type="match status" value="1"/>
</dbReference>
<dbReference type="PANTHER" id="PTHR43540:SF14">
    <property type="entry name" value="ISOCHORISMATASE"/>
    <property type="match status" value="1"/>
</dbReference>
<keyword evidence="4" id="KW-1185">Reference proteome</keyword>
<dbReference type="CDD" id="cd01014">
    <property type="entry name" value="nicotinamidase_related"/>
    <property type="match status" value="1"/>
</dbReference>
<dbReference type="AlphaFoldDB" id="A0A4Q7RZD9"/>
<gene>
    <name evidence="3" type="ORF">EV147_2420</name>
</gene>
<comment type="caution">
    <text evidence="3">The sequence shown here is derived from an EMBL/GenBank/DDBJ whole genome shotgun (WGS) entry which is preliminary data.</text>
</comment>
<dbReference type="Pfam" id="PF00857">
    <property type="entry name" value="Isochorismatase"/>
    <property type="match status" value="1"/>
</dbReference>
<dbReference type="OrthoDB" id="1157330at2"/>
<dbReference type="Gene3D" id="3.40.50.850">
    <property type="entry name" value="Isochorismatase-like"/>
    <property type="match status" value="1"/>
</dbReference>
<evidence type="ECO:0000256" key="1">
    <source>
        <dbReference type="ARBA" id="ARBA00022801"/>
    </source>
</evidence>
<keyword evidence="1" id="KW-0378">Hydrolase</keyword>
<evidence type="ECO:0000259" key="2">
    <source>
        <dbReference type="Pfam" id="PF00857"/>
    </source>
</evidence>
<evidence type="ECO:0000313" key="3">
    <source>
        <dbReference type="EMBL" id="RZT39225.1"/>
    </source>
</evidence>
<dbReference type="InterPro" id="IPR050272">
    <property type="entry name" value="Isochorismatase-like_hydrls"/>
</dbReference>
<dbReference type="EMBL" id="SGXM01000002">
    <property type="protein sequence ID" value="RZT39225.1"/>
    <property type="molecule type" value="Genomic_DNA"/>
</dbReference>